<dbReference type="Proteomes" id="UP000729402">
    <property type="component" value="Unassembled WGS sequence"/>
</dbReference>
<evidence type="ECO:0000256" key="1">
    <source>
        <dbReference type="SAM" id="MobiDB-lite"/>
    </source>
</evidence>
<organism evidence="2 3">
    <name type="scientific">Zizania palustris</name>
    <name type="common">Northern wild rice</name>
    <dbReference type="NCBI Taxonomy" id="103762"/>
    <lineage>
        <taxon>Eukaryota</taxon>
        <taxon>Viridiplantae</taxon>
        <taxon>Streptophyta</taxon>
        <taxon>Embryophyta</taxon>
        <taxon>Tracheophyta</taxon>
        <taxon>Spermatophyta</taxon>
        <taxon>Magnoliopsida</taxon>
        <taxon>Liliopsida</taxon>
        <taxon>Poales</taxon>
        <taxon>Poaceae</taxon>
        <taxon>BOP clade</taxon>
        <taxon>Oryzoideae</taxon>
        <taxon>Oryzeae</taxon>
        <taxon>Zizaniinae</taxon>
        <taxon>Zizania</taxon>
    </lineage>
</organism>
<sequence length="85" mass="9735">MCEAEKEAAKENVDYMNLSDNNHRRTNRVSAEEEVACKPRRSSQRSTNLSSSMRRSDDVLIDWTVKAKKKAVAAWRSWMSSAATR</sequence>
<evidence type="ECO:0000313" key="2">
    <source>
        <dbReference type="EMBL" id="KAG8088595.1"/>
    </source>
</evidence>
<proteinExistence type="predicted"/>
<dbReference type="EMBL" id="JAAALK010000082">
    <property type="protein sequence ID" value="KAG8088595.1"/>
    <property type="molecule type" value="Genomic_DNA"/>
</dbReference>
<dbReference type="AlphaFoldDB" id="A0A8J5WER7"/>
<protein>
    <submittedName>
        <fullName evidence="2">Uncharacterized protein</fullName>
    </submittedName>
</protein>
<comment type="caution">
    <text evidence="2">The sequence shown here is derived from an EMBL/GenBank/DDBJ whole genome shotgun (WGS) entry which is preliminary data.</text>
</comment>
<reference evidence="2" key="1">
    <citation type="journal article" date="2021" name="bioRxiv">
        <title>Whole Genome Assembly and Annotation of Northern Wild Rice, Zizania palustris L., Supports a Whole Genome Duplication in the Zizania Genus.</title>
        <authorList>
            <person name="Haas M."/>
            <person name="Kono T."/>
            <person name="Macchietto M."/>
            <person name="Millas R."/>
            <person name="McGilp L."/>
            <person name="Shao M."/>
            <person name="Duquette J."/>
            <person name="Hirsch C.N."/>
            <person name="Kimball J."/>
        </authorList>
    </citation>
    <scope>NUCLEOTIDE SEQUENCE</scope>
    <source>
        <tissue evidence="2">Fresh leaf tissue</tissue>
    </source>
</reference>
<accession>A0A8J5WER7</accession>
<gene>
    <name evidence="2" type="ORF">GUJ93_ZPchr0010g10938</name>
</gene>
<evidence type="ECO:0000313" key="3">
    <source>
        <dbReference type="Proteomes" id="UP000729402"/>
    </source>
</evidence>
<feature type="compositionally biased region" description="Basic and acidic residues" evidence="1">
    <location>
        <begin position="1"/>
        <end position="13"/>
    </location>
</feature>
<name>A0A8J5WER7_ZIZPA</name>
<reference evidence="2" key="2">
    <citation type="submission" date="2021-02" db="EMBL/GenBank/DDBJ databases">
        <authorList>
            <person name="Kimball J.A."/>
            <person name="Haas M.W."/>
            <person name="Macchietto M."/>
            <person name="Kono T."/>
            <person name="Duquette J."/>
            <person name="Shao M."/>
        </authorList>
    </citation>
    <scope>NUCLEOTIDE SEQUENCE</scope>
    <source>
        <tissue evidence="2">Fresh leaf tissue</tissue>
    </source>
</reference>
<keyword evidence="3" id="KW-1185">Reference proteome</keyword>
<feature type="region of interest" description="Disordered" evidence="1">
    <location>
        <begin position="1"/>
        <end position="51"/>
    </location>
</feature>